<dbReference type="InterPro" id="IPR029046">
    <property type="entry name" value="LolA/LolB/LppX"/>
</dbReference>
<dbReference type="Pfam" id="PF17131">
    <property type="entry name" value="LolA_like"/>
    <property type="match status" value="1"/>
</dbReference>
<organism evidence="4 5">
    <name type="scientific">Trinickia caryophylli</name>
    <name type="common">Paraburkholderia caryophylli</name>
    <dbReference type="NCBI Taxonomy" id="28094"/>
    <lineage>
        <taxon>Bacteria</taxon>
        <taxon>Pseudomonadati</taxon>
        <taxon>Pseudomonadota</taxon>
        <taxon>Betaproteobacteria</taxon>
        <taxon>Burkholderiales</taxon>
        <taxon>Burkholderiaceae</taxon>
        <taxon>Trinickia</taxon>
    </lineage>
</organism>
<keyword evidence="1 2" id="KW-0732">Signal</keyword>
<feature type="signal peptide" evidence="2">
    <location>
        <begin position="1"/>
        <end position="27"/>
    </location>
</feature>
<feature type="domain" description="Uncharacterized protein TP-0789" evidence="3">
    <location>
        <begin position="85"/>
        <end position="260"/>
    </location>
</feature>
<keyword evidence="5" id="KW-1185">Reference proteome</keyword>
<name>A0A1X7G732_TRICW</name>
<evidence type="ECO:0000313" key="4">
    <source>
        <dbReference type="EMBL" id="SMF64357.1"/>
    </source>
</evidence>
<gene>
    <name evidence="4" type="ORF">SAMN06295900_113172</name>
</gene>
<evidence type="ECO:0000256" key="2">
    <source>
        <dbReference type="SAM" id="SignalP"/>
    </source>
</evidence>
<dbReference type="SUPFAM" id="SSF89392">
    <property type="entry name" value="Prokaryotic lipoproteins and lipoprotein localization factors"/>
    <property type="match status" value="1"/>
</dbReference>
<reference evidence="5" key="1">
    <citation type="submission" date="2017-04" db="EMBL/GenBank/DDBJ databases">
        <authorList>
            <person name="Varghese N."/>
            <person name="Submissions S."/>
        </authorList>
    </citation>
    <scope>NUCLEOTIDE SEQUENCE [LARGE SCALE GENOMIC DNA]</scope>
    <source>
        <strain evidence="5">Ballard 720</strain>
    </source>
</reference>
<dbReference type="GeneID" id="95553312"/>
<dbReference type="PIRSF" id="PIRSF028205">
    <property type="entry name" value="UCP028205"/>
    <property type="match status" value="1"/>
</dbReference>
<evidence type="ECO:0000313" key="5">
    <source>
        <dbReference type="Proteomes" id="UP000192911"/>
    </source>
</evidence>
<accession>A0A1X7G732</accession>
<dbReference type="Gene3D" id="2.50.20.10">
    <property type="entry name" value="Lipoprotein localisation LolA/LolB/LppX"/>
    <property type="match status" value="1"/>
</dbReference>
<evidence type="ECO:0000259" key="3">
    <source>
        <dbReference type="Pfam" id="PF17131"/>
    </source>
</evidence>
<dbReference type="OrthoDB" id="368800at2"/>
<protein>
    <submittedName>
        <fullName evidence="4">Outer membrane lipoprotein-sorting protein</fullName>
    </submittedName>
</protein>
<dbReference type="AlphaFoldDB" id="A0A1X7G732"/>
<dbReference type="Proteomes" id="UP000192911">
    <property type="component" value="Unassembled WGS sequence"/>
</dbReference>
<dbReference type="PANTHER" id="PTHR37507:SF2">
    <property type="entry name" value="SPORULATION PROTEIN YDCC"/>
    <property type="match status" value="1"/>
</dbReference>
<sequence length="266" mass="29855">MKSGGYGPIVRLWLLFLFCSVYGHAVAQTDAARAQQLLEASDAIRNPGRPFSLTTTLTEFRGGQQTGTNTLTVYSKEDPATGQFNSLVRFDAPLRDANKLVLKNGSDLWFYDPNSQASVRISPQQRLLGQAANGDVVTVNFAKDYAATVAAEEDVLDGDHRNRHAYKLKLTARSPSVTYNAIEMWIDASTRQPVKARFYAESGTLLKTTYYRKFTQVLGADRPTETVIIDGLDPGWVTVMRYSNYAWRDIPDEWLQRAYLPHFQSN</sequence>
<dbReference type="CDD" id="cd16329">
    <property type="entry name" value="LolA_like"/>
    <property type="match status" value="1"/>
</dbReference>
<dbReference type="EMBL" id="FXAH01000013">
    <property type="protein sequence ID" value="SMF64357.1"/>
    <property type="molecule type" value="Genomic_DNA"/>
</dbReference>
<evidence type="ECO:0000256" key="1">
    <source>
        <dbReference type="ARBA" id="ARBA00022729"/>
    </source>
</evidence>
<dbReference type="InterPro" id="IPR052944">
    <property type="entry name" value="Sporulation_related"/>
</dbReference>
<keyword evidence="4" id="KW-0449">Lipoprotein</keyword>
<proteinExistence type="predicted"/>
<dbReference type="InterPro" id="IPR011220">
    <property type="entry name" value="UCP028205"/>
</dbReference>
<feature type="chain" id="PRO_5012123511" evidence="2">
    <location>
        <begin position="28"/>
        <end position="266"/>
    </location>
</feature>
<dbReference type="PANTHER" id="PTHR37507">
    <property type="entry name" value="SPORULATION PROTEIN YDCC"/>
    <property type="match status" value="1"/>
</dbReference>
<dbReference type="RefSeq" id="WP_085229421.1">
    <property type="nucleotide sequence ID" value="NZ_BSQD01000007.1"/>
</dbReference>
<dbReference type="InterPro" id="IPR033399">
    <property type="entry name" value="TP_0789-like"/>
</dbReference>
<dbReference type="STRING" id="28094.SAMN06295900_113172"/>